<dbReference type="Gene3D" id="2.60.120.620">
    <property type="entry name" value="q2cbj1_9rhob like domain"/>
    <property type="match status" value="1"/>
</dbReference>
<keyword evidence="1" id="KW-0223">Dioxygenase</keyword>
<dbReference type="EMBL" id="NZEX01000157">
    <property type="protein sequence ID" value="MAH64380.1"/>
    <property type="molecule type" value="Genomic_DNA"/>
</dbReference>
<reference evidence="2" key="1">
    <citation type="submission" date="2017-09" db="EMBL/GenBank/DDBJ databases">
        <title>The Reconstruction of 2,631 Draft Metagenome-Assembled Genomes from the Global Oceans.</title>
        <authorList>
            <person name="Tully B.J."/>
            <person name="Graham E.D."/>
            <person name="Heidelberg J.F."/>
        </authorList>
    </citation>
    <scope>NUCLEOTIDE SEQUENCE [LARGE SCALE GENOMIC DNA]</scope>
</reference>
<evidence type="ECO:0000313" key="1">
    <source>
        <dbReference type="EMBL" id="MAH64380.1"/>
    </source>
</evidence>
<keyword evidence="1" id="KW-0560">Oxidoreductase</keyword>
<dbReference type="Proteomes" id="UP000226525">
    <property type="component" value="Unassembled WGS sequence"/>
</dbReference>
<dbReference type="GO" id="GO:0016706">
    <property type="term" value="F:2-oxoglutarate-dependent dioxygenase activity"/>
    <property type="evidence" value="ECO:0007669"/>
    <property type="project" value="UniProtKB-ARBA"/>
</dbReference>
<comment type="caution">
    <text evidence="1">The sequence shown here is derived from an EMBL/GenBank/DDBJ whole genome shotgun (WGS) entry which is preliminary data.</text>
</comment>
<proteinExistence type="predicted"/>
<sequence>MKKYQIDQFWNEGFVVVGSVVPKECIDEANRVLGGLIEASRKVKSSDTIYDLSDHHNEQIPSVRRIKAPHLVDPIFDQIMRSDGVLNCVRALLGPNLRMEHAKLNIKQANGGEAVEWHQDWAFYPHSNDDILEVGVLLEDCHEENGPLLMIPGSHKGPVENHHHLEGFFCGAIDIEKALFDPNKAVSLTAKAGAITMHHVRMVHGSRSNQSNRNRPILLIGYSAADAWPLRGISSIEEFEERLICGQSQLPRLEKVPVRMPYPPAPDQGSIFENQRLVAGKSFQ</sequence>
<dbReference type="AlphaFoldDB" id="A0A2D6YMI3"/>
<dbReference type="GO" id="GO:0005506">
    <property type="term" value="F:iron ion binding"/>
    <property type="evidence" value="ECO:0007669"/>
    <property type="project" value="UniProtKB-ARBA"/>
</dbReference>
<gene>
    <name evidence="1" type="ORF">CMN54_13230</name>
</gene>
<dbReference type="Pfam" id="PF05721">
    <property type="entry name" value="PhyH"/>
    <property type="match status" value="1"/>
</dbReference>
<dbReference type="SUPFAM" id="SSF51197">
    <property type="entry name" value="Clavaminate synthase-like"/>
    <property type="match status" value="1"/>
</dbReference>
<organism evidence="1 2">
    <name type="scientific">SAR324 cluster bacterium</name>
    <dbReference type="NCBI Taxonomy" id="2024889"/>
    <lineage>
        <taxon>Bacteria</taxon>
        <taxon>Deltaproteobacteria</taxon>
        <taxon>SAR324 cluster</taxon>
    </lineage>
</organism>
<dbReference type="InterPro" id="IPR008775">
    <property type="entry name" value="Phytyl_CoA_dOase-like"/>
</dbReference>
<name>A0A2D6YMI3_9DELT</name>
<evidence type="ECO:0000313" key="2">
    <source>
        <dbReference type="Proteomes" id="UP000226525"/>
    </source>
</evidence>
<protein>
    <submittedName>
        <fullName evidence="1">Phytanoyl-CoA dioxygenase</fullName>
    </submittedName>
</protein>
<dbReference type="PANTHER" id="PTHR20883">
    <property type="entry name" value="PHYTANOYL-COA DIOXYGENASE DOMAIN CONTAINING 1"/>
    <property type="match status" value="1"/>
</dbReference>
<accession>A0A2D6YMI3</accession>
<dbReference type="PANTHER" id="PTHR20883:SF46">
    <property type="entry name" value="PHYTANOYL-COA HYDROXYLASE"/>
    <property type="match status" value="1"/>
</dbReference>